<dbReference type="Pfam" id="PF00549">
    <property type="entry name" value="Ligase_CoA"/>
    <property type="match status" value="1"/>
</dbReference>
<dbReference type="InterPro" id="IPR016102">
    <property type="entry name" value="Succinyl-CoA_synth-like"/>
</dbReference>
<evidence type="ECO:0000313" key="4">
    <source>
        <dbReference type="Proteomes" id="UP001230289"/>
    </source>
</evidence>
<dbReference type="Gene3D" id="3.40.50.720">
    <property type="entry name" value="NAD(P)-binding Rossmann-like Domain"/>
    <property type="match status" value="1"/>
</dbReference>
<proteinExistence type="predicted"/>
<dbReference type="PANTHER" id="PTHR11117">
    <property type="entry name" value="SUCCINYL-COA LIGASE SUBUNIT ALPHA"/>
    <property type="match status" value="1"/>
</dbReference>
<evidence type="ECO:0000259" key="1">
    <source>
        <dbReference type="Pfam" id="PF00549"/>
    </source>
</evidence>
<dbReference type="PANTHER" id="PTHR11117:SF24">
    <property type="entry name" value="PROTEIN FDRA"/>
    <property type="match status" value="1"/>
</dbReference>
<keyword evidence="4" id="KW-1185">Reference proteome</keyword>
<comment type="caution">
    <text evidence="3">The sequence shown here is derived from an EMBL/GenBank/DDBJ whole genome shotgun (WGS) entry which is preliminary data.</text>
</comment>
<dbReference type="Gene3D" id="3.40.50.261">
    <property type="entry name" value="Succinyl-CoA synthetase domains"/>
    <property type="match status" value="2"/>
</dbReference>
<gene>
    <name evidence="3" type="primary">fdrA</name>
    <name evidence="3" type="ORF">RBR11_16020</name>
</gene>
<name>A0ABU0XJV2_9MICO</name>
<evidence type="ECO:0000259" key="2">
    <source>
        <dbReference type="Pfam" id="PF02629"/>
    </source>
</evidence>
<feature type="domain" description="ATP-citrate synthase/succinyl-CoA ligase C-terminal" evidence="1">
    <location>
        <begin position="348"/>
        <end position="502"/>
    </location>
</feature>
<dbReference type="InterPro" id="IPR005811">
    <property type="entry name" value="SUCC_ACL_C"/>
</dbReference>
<accession>A0ABU0XJV2</accession>
<dbReference type="RefSeq" id="WP_308490374.1">
    <property type="nucleotide sequence ID" value="NZ_JAVFCB010000010.1"/>
</dbReference>
<feature type="domain" description="CoA-binding" evidence="2">
    <location>
        <begin position="191"/>
        <end position="283"/>
    </location>
</feature>
<dbReference type="SUPFAM" id="SSF52210">
    <property type="entry name" value="Succinyl-CoA synthetase domains"/>
    <property type="match status" value="2"/>
</dbReference>
<dbReference type="NCBIfam" id="NF004760">
    <property type="entry name" value="PRK06091.1"/>
    <property type="match status" value="1"/>
</dbReference>
<dbReference type="EMBL" id="JAVFCB010000010">
    <property type="protein sequence ID" value="MDQ4215426.1"/>
    <property type="molecule type" value="Genomic_DNA"/>
</dbReference>
<reference evidence="3 4" key="1">
    <citation type="submission" date="2023-08" db="EMBL/GenBank/DDBJ databases">
        <title>Microbacterium sp. nov., isolated from a waste landfill.</title>
        <authorList>
            <person name="Wen W."/>
        </authorList>
    </citation>
    <scope>NUCLEOTIDE SEQUENCE [LARGE SCALE GENOMIC DNA]</scope>
    <source>
        <strain evidence="3 4">ASV81</strain>
    </source>
</reference>
<sequence length="516" mass="54371">MTRHIEIRKNTYLDSVSLMSMSTKANAVDGVTQALLGMATPMNKEVLLNVGVVDPAIDEAKPSDLMIVIDASDDTIEAAIEAVNDILARKDKKAGEASEVRYRTLDGAFEEVPDSNFVLISVNGAFAAREARKALNAGKNVMIFSDNVPVEDELALKNLAHEKGLIVMGPDCGTAIINGVGLAFSNAVRRGSIGIVGASGTGSQEVSVRIHDFGGGVSQLIGTGGRDLSTEIGGISMIDGINALDADPETKVIVIVSKPPAEEVASKVLAVAGAASKPVYVTFLGSDRTESGYDNVTMVTAGTKPLAIAAVVASGIDESTLDKHPLNIPLVEEVRAKLAPEQKYIRGLFCGGTLCDESMFSALDKYENVYSNIQKNPAYKLGAMDSSREHTFLDMGDDDFTNGRPHPMIDPSLRLQRLVQEADDPSVGVIAMDFVLGFGAHEDPVGVTIPAITEAKAKATARGQHLEILGYVLGTDLDTPAFAEQVAKLEAAGVTIASSSTNLGLLAREFVAKGDN</sequence>
<dbReference type="InterPro" id="IPR003781">
    <property type="entry name" value="CoA-bd"/>
</dbReference>
<organism evidence="3 4">
    <name type="scientific">Microbacterium capsulatum</name>
    <dbReference type="NCBI Taxonomy" id="3041921"/>
    <lineage>
        <taxon>Bacteria</taxon>
        <taxon>Bacillati</taxon>
        <taxon>Actinomycetota</taxon>
        <taxon>Actinomycetes</taxon>
        <taxon>Micrococcales</taxon>
        <taxon>Microbacteriaceae</taxon>
        <taxon>Microbacterium</taxon>
    </lineage>
</organism>
<dbReference type="Pfam" id="PF02629">
    <property type="entry name" value="CoA_binding"/>
    <property type="match status" value="1"/>
</dbReference>
<dbReference type="Proteomes" id="UP001230289">
    <property type="component" value="Unassembled WGS sequence"/>
</dbReference>
<protein>
    <submittedName>
        <fullName evidence="3">Acyl-CoA synthetase FdrA</fullName>
    </submittedName>
</protein>
<evidence type="ECO:0000313" key="3">
    <source>
        <dbReference type="EMBL" id="MDQ4215426.1"/>
    </source>
</evidence>